<organism evidence="6 7">
    <name type="scientific">Candidatus Avelusimicrobium gallicola</name>
    <dbReference type="NCBI Taxonomy" id="2562704"/>
    <lineage>
        <taxon>Bacteria</taxon>
        <taxon>Pseudomonadati</taxon>
        <taxon>Elusimicrobiota</taxon>
        <taxon>Elusimicrobia</taxon>
        <taxon>Elusimicrobiales</taxon>
        <taxon>Elusimicrobiaceae</taxon>
        <taxon>Candidatus Avelusimicrobium</taxon>
    </lineage>
</organism>
<evidence type="ECO:0000313" key="7">
    <source>
        <dbReference type="Proteomes" id="UP000196368"/>
    </source>
</evidence>
<feature type="transmembrane region" description="Helical" evidence="5">
    <location>
        <begin position="167"/>
        <end position="184"/>
    </location>
</feature>
<dbReference type="EMBL" id="NFJD01000001">
    <property type="protein sequence ID" value="OUO57469.1"/>
    <property type="molecule type" value="Genomic_DNA"/>
</dbReference>
<dbReference type="Proteomes" id="UP000196368">
    <property type="component" value="Unassembled WGS sequence"/>
</dbReference>
<name>A0A1Y4DIH9_9BACT</name>
<evidence type="ECO:0000256" key="3">
    <source>
        <dbReference type="ARBA" id="ARBA00022989"/>
    </source>
</evidence>
<dbReference type="AlphaFoldDB" id="A0A1Y4DIH9"/>
<evidence type="ECO:0000256" key="1">
    <source>
        <dbReference type="ARBA" id="ARBA00022475"/>
    </source>
</evidence>
<dbReference type="PANTHER" id="PTHR35529:SF1">
    <property type="entry name" value="MANGANESE EFFLUX PUMP MNTP-RELATED"/>
    <property type="match status" value="1"/>
</dbReference>
<sequence>MGIIAVTIIFLCICVDNMVSSNMSAMKMTPEKKSVFSIKMALFFAGFNALFFGIGYLLSILFFHDWVHFANNWIAFAFILLLGIKFMLESIEKSPSFSNIDVDDNKKMVKVSSVIGLNSLLVGYAVETMDKSFFPQVLILIIITFALTLLGFHLGSRTSKVVTSKKIELIAGLVLIVMAVSQIIV</sequence>
<keyword evidence="4 5" id="KW-0472">Membrane</keyword>
<comment type="caution">
    <text evidence="6">The sequence shown here is derived from an EMBL/GenBank/DDBJ whole genome shotgun (WGS) entry which is preliminary data.</text>
</comment>
<feature type="transmembrane region" description="Helical" evidence="5">
    <location>
        <begin position="132"/>
        <end position="155"/>
    </location>
</feature>
<feature type="transmembrane region" description="Helical" evidence="5">
    <location>
        <begin position="38"/>
        <end position="63"/>
    </location>
</feature>
<gene>
    <name evidence="6" type="ORF">B5F75_01470</name>
</gene>
<proteinExistence type="predicted"/>
<dbReference type="Pfam" id="PF02659">
    <property type="entry name" value="Mntp"/>
    <property type="match status" value="1"/>
</dbReference>
<evidence type="ECO:0008006" key="8">
    <source>
        <dbReference type="Google" id="ProtNLM"/>
    </source>
</evidence>
<keyword evidence="3 5" id="KW-1133">Transmembrane helix</keyword>
<accession>A0A1Y4DIH9</accession>
<feature type="transmembrane region" description="Helical" evidence="5">
    <location>
        <begin position="6"/>
        <end position="26"/>
    </location>
</feature>
<protein>
    <recommendedName>
        <fullName evidence="8">Manganese efflux pump MntP</fullName>
    </recommendedName>
</protein>
<evidence type="ECO:0000256" key="2">
    <source>
        <dbReference type="ARBA" id="ARBA00022692"/>
    </source>
</evidence>
<evidence type="ECO:0000256" key="4">
    <source>
        <dbReference type="ARBA" id="ARBA00023136"/>
    </source>
</evidence>
<dbReference type="InterPro" id="IPR003810">
    <property type="entry name" value="Mntp/YtaF"/>
</dbReference>
<dbReference type="OrthoDB" id="9929818at2"/>
<evidence type="ECO:0000313" key="6">
    <source>
        <dbReference type="EMBL" id="OUO57469.1"/>
    </source>
</evidence>
<reference evidence="7" key="1">
    <citation type="submission" date="2017-04" db="EMBL/GenBank/DDBJ databases">
        <title>Function of individual gut microbiota members based on whole genome sequencing of pure cultures obtained from chicken caecum.</title>
        <authorList>
            <person name="Medvecky M."/>
            <person name="Cejkova D."/>
            <person name="Polansky O."/>
            <person name="Karasova D."/>
            <person name="Kubasova T."/>
            <person name="Cizek A."/>
            <person name="Rychlik I."/>
        </authorList>
    </citation>
    <scope>NUCLEOTIDE SEQUENCE [LARGE SCALE GENOMIC DNA]</scope>
    <source>
        <strain evidence="7">An273</strain>
    </source>
</reference>
<keyword evidence="2 5" id="KW-0812">Transmembrane</keyword>
<feature type="transmembrane region" description="Helical" evidence="5">
    <location>
        <begin position="69"/>
        <end position="88"/>
    </location>
</feature>
<keyword evidence="7" id="KW-1185">Reference proteome</keyword>
<keyword evidence="1" id="KW-1003">Cell membrane</keyword>
<evidence type="ECO:0000256" key="5">
    <source>
        <dbReference type="SAM" id="Phobius"/>
    </source>
</evidence>
<dbReference type="RefSeq" id="WP_087286848.1">
    <property type="nucleotide sequence ID" value="NZ_NFJD01000001.1"/>
</dbReference>
<dbReference type="PANTHER" id="PTHR35529">
    <property type="entry name" value="MANGANESE EFFLUX PUMP MNTP-RELATED"/>
    <property type="match status" value="1"/>
</dbReference>